<proteinExistence type="predicted"/>
<evidence type="ECO:0000313" key="5">
    <source>
        <dbReference type="Proteomes" id="UP000675554"/>
    </source>
</evidence>
<keyword evidence="2" id="KW-0732">Signal</keyword>
<feature type="region of interest" description="Disordered" evidence="1">
    <location>
        <begin position="23"/>
        <end position="101"/>
    </location>
</feature>
<feature type="compositionally biased region" description="Polar residues" evidence="1">
    <location>
        <begin position="72"/>
        <end position="88"/>
    </location>
</feature>
<protein>
    <submittedName>
        <fullName evidence="4">DUF4232 domain-containing protein</fullName>
    </submittedName>
</protein>
<feature type="chain" id="PRO_5039190793" evidence="2">
    <location>
        <begin position="24"/>
        <end position="232"/>
    </location>
</feature>
<evidence type="ECO:0000313" key="4">
    <source>
        <dbReference type="EMBL" id="MBR7673049.1"/>
    </source>
</evidence>
<evidence type="ECO:0000256" key="2">
    <source>
        <dbReference type="SAM" id="SignalP"/>
    </source>
</evidence>
<feature type="domain" description="DUF4232" evidence="3">
    <location>
        <begin position="104"/>
        <end position="227"/>
    </location>
</feature>
<reference evidence="4" key="1">
    <citation type="submission" date="2021-04" db="EMBL/GenBank/DDBJ databases">
        <title>Sequencing of actinobacteria type strains.</title>
        <authorList>
            <person name="Nguyen G.-S."/>
            <person name="Wentzel A."/>
        </authorList>
    </citation>
    <scope>NUCLEOTIDE SEQUENCE</scope>
    <source>
        <strain evidence="4">DSM 42095</strain>
    </source>
</reference>
<gene>
    <name evidence="4" type="ORF">KDA82_08475</name>
</gene>
<dbReference type="Pfam" id="PF14016">
    <property type="entry name" value="DUF4232"/>
    <property type="match status" value="1"/>
</dbReference>
<sequence length="232" mass="22392">MRAQKITIAALALAAGLSLTACQGNDTSAAGSKDSGSSSSSSSTGTSGGSGDSDSGSTGGSSGSGSAGGSGENATNTGDDSDSTQTEAQGGEGSGNGQITTGTCKTSNLALSAAHGMGEGDVVVTFKNTGEACSLKGFPGVDLKADGGPGGISANRSDLDAPAVALQNGDETRFTLHTPRNDTGGSGVDIDRLVVTPPNGTHSKTVKIGLNIPVTDHSTSDVTVDPVGTGKQ</sequence>
<feature type="signal peptide" evidence="2">
    <location>
        <begin position="1"/>
        <end position="23"/>
    </location>
</feature>
<comment type="caution">
    <text evidence="4">The sequence shown here is derived from an EMBL/GenBank/DDBJ whole genome shotgun (WGS) entry which is preliminary data.</text>
</comment>
<dbReference type="PROSITE" id="PS51257">
    <property type="entry name" value="PROKAR_LIPOPROTEIN"/>
    <property type="match status" value="1"/>
</dbReference>
<accession>A0A8T4IM58</accession>
<feature type="compositionally biased region" description="Low complexity" evidence="1">
    <location>
        <begin position="23"/>
        <end position="45"/>
    </location>
</feature>
<dbReference type="AlphaFoldDB" id="A0A8T4IM58"/>
<keyword evidence="5" id="KW-1185">Reference proteome</keyword>
<evidence type="ECO:0000259" key="3">
    <source>
        <dbReference type="Pfam" id="PF14016"/>
    </source>
</evidence>
<organism evidence="4 5">
    <name type="scientific">Streptomyces daliensis</name>
    <dbReference type="NCBI Taxonomy" id="299421"/>
    <lineage>
        <taxon>Bacteria</taxon>
        <taxon>Bacillati</taxon>
        <taxon>Actinomycetota</taxon>
        <taxon>Actinomycetes</taxon>
        <taxon>Kitasatosporales</taxon>
        <taxon>Streptomycetaceae</taxon>
        <taxon>Streptomyces</taxon>
    </lineage>
</organism>
<feature type="compositionally biased region" description="Gly residues" evidence="1">
    <location>
        <begin position="46"/>
        <end position="71"/>
    </location>
</feature>
<dbReference type="EMBL" id="JAGSMN010000159">
    <property type="protein sequence ID" value="MBR7673049.1"/>
    <property type="molecule type" value="Genomic_DNA"/>
</dbReference>
<dbReference type="Proteomes" id="UP000675554">
    <property type="component" value="Unassembled WGS sequence"/>
</dbReference>
<dbReference type="InterPro" id="IPR025326">
    <property type="entry name" value="DUF4232"/>
</dbReference>
<name>A0A8T4IM58_9ACTN</name>
<evidence type="ECO:0000256" key="1">
    <source>
        <dbReference type="SAM" id="MobiDB-lite"/>
    </source>
</evidence>